<sequence length="160" mass="17024">MDPFGEMQCNIGGTNFQPTPSVEERLDASNMTPSPSSIIKPVVPDTPSSPNDPEHQQEKSDCTPENSKKSDSSPEGGADGFGRLPGGVAPPTTHDSVAKSLSMQEMFKPGRSVSEEPTTKTKQSEAGSNDTALVDSVRNAFAFTIDFGDGKKPVDSQRHE</sequence>
<dbReference type="EnsemblMetazoa" id="AMAM012292-RA">
    <property type="protein sequence ID" value="AMAM012292-PA"/>
    <property type="gene ID" value="AMAM012292"/>
</dbReference>
<accession>A0A182SS44</accession>
<feature type="compositionally biased region" description="Basic and acidic residues" evidence="1">
    <location>
        <begin position="52"/>
        <end position="72"/>
    </location>
</feature>
<evidence type="ECO:0000313" key="2">
    <source>
        <dbReference type="EnsemblMetazoa" id="AMAM012292-PA"/>
    </source>
</evidence>
<protein>
    <submittedName>
        <fullName evidence="2">Uncharacterized protein</fullName>
    </submittedName>
</protein>
<evidence type="ECO:0000256" key="1">
    <source>
        <dbReference type="SAM" id="MobiDB-lite"/>
    </source>
</evidence>
<evidence type="ECO:0000313" key="3">
    <source>
        <dbReference type="Proteomes" id="UP000075901"/>
    </source>
</evidence>
<feature type="compositionally biased region" description="Polar residues" evidence="1">
    <location>
        <begin position="93"/>
        <end position="103"/>
    </location>
</feature>
<keyword evidence="3" id="KW-1185">Reference proteome</keyword>
<dbReference type="Proteomes" id="UP000075901">
    <property type="component" value="Unassembled WGS sequence"/>
</dbReference>
<reference evidence="2" key="2">
    <citation type="submission" date="2020-05" db="UniProtKB">
        <authorList>
            <consortium name="EnsemblMetazoa"/>
        </authorList>
    </citation>
    <scope>IDENTIFICATION</scope>
    <source>
        <strain evidence="2">maculatus3</strain>
    </source>
</reference>
<feature type="compositionally biased region" description="Low complexity" evidence="1">
    <location>
        <begin position="33"/>
        <end position="43"/>
    </location>
</feature>
<feature type="compositionally biased region" description="Polar residues" evidence="1">
    <location>
        <begin position="11"/>
        <end position="20"/>
    </location>
</feature>
<proteinExistence type="predicted"/>
<feature type="region of interest" description="Disordered" evidence="1">
    <location>
        <begin position="1"/>
        <end position="131"/>
    </location>
</feature>
<dbReference type="AlphaFoldDB" id="A0A182SS44"/>
<name>A0A182SS44_9DIPT</name>
<feature type="compositionally biased region" description="Basic and acidic residues" evidence="1">
    <location>
        <begin position="113"/>
        <end position="123"/>
    </location>
</feature>
<dbReference type="VEuPathDB" id="VectorBase:AMAM012292"/>
<reference evidence="3" key="1">
    <citation type="submission" date="2013-09" db="EMBL/GenBank/DDBJ databases">
        <title>The Genome Sequence of Anopheles maculatus species B.</title>
        <authorList>
            <consortium name="The Broad Institute Genomics Platform"/>
            <person name="Neafsey D.E."/>
            <person name="Besansky N."/>
            <person name="Howell P."/>
            <person name="Walton C."/>
            <person name="Young S.K."/>
            <person name="Zeng Q."/>
            <person name="Gargeya S."/>
            <person name="Fitzgerald M."/>
            <person name="Haas B."/>
            <person name="Abouelleil A."/>
            <person name="Allen A.W."/>
            <person name="Alvarado L."/>
            <person name="Arachchi H.M."/>
            <person name="Berlin A.M."/>
            <person name="Chapman S.B."/>
            <person name="Gainer-Dewar J."/>
            <person name="Goldberg J."/>
            <person name="Griggs A."/>
            <person name="Gujja S."/>
            <person name="Hansen M."/>
            <person name="Howarth C."/>
            <person name="Imamovic A."/>
            <person name="Ireland A."/>
            <person name="Larimer J."/>
            <person name="McCowan C."/>
            <person name="Murphy C."/>
            <person name="Pearson M."/>
            <person name="Poon T.W."/>
            <person name="Priest M."/>
            <person name="Roberts A."/>
            <person name="Saif S."/>
            <person name="Shea T."/>
            <person name="Sisk P."/>
            <person name="Sykes S."/>
            <person name="Wortman J."/>
            <person name="Nusbaum C."/>
            <person name="Birren B."/>
        </authorList>
    </citation>
    <scope>NUCLEOTIDE SEQUENCE [LARGE SCALE GENOMIC DNA]</scope>
    <source>
        <strain evidence="3">maculatus3</strain>
    </source>
</reference>
<organism evidence="2 3">
    <name type="scientific">Anopheles maculatus</name>
    <dbReference type="NCBI Taxonomy" id="74869"/>
    <lineage>
        <taxon>Eukaryota</taxon>
        <taxon>Metazoa</taxon>
        <taxon>Ecdysozoa</taxon>
        <taxon>Arthropoda</taxon>
        <taxon>Hexapoda</taxon>
        <taxon>Insecta</taxon>
        <taxon>Pterygota</taxon>
        <taxon>Neoptera</taxon>
        <taxon>Endopterygota</taxon>
        <taxon>Diptera</taxon>
        <taxon>Nematocera</taxon>
        <taxon>Culicoidea</taxon>
        <taxon>Culicidae</taxon>
        <taxon>Anophelinae</taxon>
        <taxon>Anopheles</taxon>
        <taxon>Anopheles maculatus group</taxon>
    </lineage>
</organism>